<reference evidence="6 7" key="1">
    <citation type="journal article" date="2015" name="Biotechnol. Biofuels">
        <title>Enhanced degradation of softwood versus hardwood by the white-rot fungus Pycnoporus coccineus.</title>
        <authorList>
            <person name="Couturier M."/>
            <person name="Navarro D."/>
            <person name="Chevret D."/>
            <person name="Henrissat B."/>
            <person name="Piumi F."/>
            <person name="Ruiz-Duenas F.J."/>
            <person name="Martinez A.T."/>
            <person name="Grigoriev I.V."/>
            <person name="Riley R."/>
            <person name="Lipzen A."/>
            <person name="Berrin J.G."/>
            <person name="Master E.R."/>
            <person name="Rosso M.N."/>
        </authorList>
    </citation>
    <scope>NUCLEOTIDE SEQUENCE [LARGE SCALE GENOMIC DNA]</scope>
    <source>
        <strain evidence="6 7">BRFM310</strain>
    </source>
</reference>
<feature type="region of interest" description="Disordered" evidence="4">
    <location>
        <begin position="403"/>
        <end position="527"/>
    </location>
</feature>
<dbReference type="Proteomes" id="UP000193067">
    <property type="component" value="Unassembled WGS sequence"/>
</dbReference>
<dbReference type="EMBL" id="KZ084177">
    <property type="protein sequence ID" value="OSC96522.1"/>
    <property type="molecule type" value="Genomic_DNA"/>
</dbReference>
<dbReference type="STRING" id="1353009.A0A1Y2I7T0"/>
<dbReference type="PROSITE" id="PS50600">
    <property type="entry name" value="ULP_PROTEASE"/>
    <property type="match status" value="1"/>
</dbReference>
<comment type="similarity">
    <text evidence="1">Belongs to the peptidase C48 family.</text>
</comment>
<dbReference type="InterPro" id="IPR003653">
    <property type="entry name" value="Peptidase_C48_C"/>
</dbReference>
<proteinExistence type="inferred from homology"/>
<feature type="compositionally biased region" description="Basic and acidic residues" evidence="4">
    <location>
        <begin position="403"/>
        <end position="427"/>
    </location>
</feature>
<sequence length="1634" mass="182374">MSPPEILVVVDTPTSDSPIFDPAEWISCGKTYPSADTPGFIHAARKAVLAIPTEHLKLLPDQTLSVLALLRKTLPPELAHLVTQEAQCSFDFEAPTDTLEALESRPLPPDDLVRKLQQAFGQAWFNGAQSLVDRRFKQSKLLLFVLTYWTEMGLVVSKKAIWKRAVDWLTRWEQDTNFLKEADRARSLMDLLPWSARIKALGSDTGAENLALLLSEQWLDDELINMLVQELFQRTHLDPKLSRTVALLPLPFQQVLHKAAAKQTYSHPLLERCKHYISGGRQRFYFPVNVGGVHWVSCMIDFEENVICYGDSMLSATRKSEGMQGIVEDIQVWLKDTLSIAFTDKGNSLAHGVQEDSSSCGVCSVNTIEHALFGTTLFTHRNRHLMRVQFFNQLDLVSSAPKAAEDLERKERSRDVRLGENHLETQAHDIVPMQSSSISCRVPDGSPASPTETEPAILPSFGRPTQTQMSPLSTTLSSPQPQSPRVNSAGPASTQRPSESTPKRKRTPPAHPSCFEDAFSESSCSSDASSTCYTAAKRRKSSTGCETIGLSSSATASRKLKQSMEHGTLAINAVRLERFKKTCREYDGLAQFRHEKKWQVLHTVCGKWYVMKEPYSAQRFREHVKKCPVRNPKRTAAAPDPDRREPDTGERALSRSIIIPCPGIRDSSDSRLSTYLHRTGAHGGDAPSVTAIAPELFGDKTLVYSALSEKEKELVLTEQQHQWAWRNDHTAVAVFSTACGKGLDTIGQTLCTECSRVLYSKVFCNALRVPVPEGHNYKFLNTQYRNETLGTIYTQVHGIRELLKDQSSSDSIFTRFAIMVHEGKFKRKGKAAFLDLVKAMVTLQEREERGVGKQNFNYGPALLEFSQTCSIISPELYRTMHSHFQLPAHRSLRRLRAKLPRFPMDIGDRTFAMVRQYLVDIGYGQGPVALSYDDTKLHAAWCTFYDSEKQTHFLVGGTGPPIAVANVDELREVLRSPEGQKKATKLRLWCLQPTLPKVPPLNVAAKAIPSNLTAEDLYTMLITIIRGLIQAGVNVSSYSADGTETERSVQKMLMDRSDIVREYTIDHPATGEAIPVRIAFISGWPIAIVQDSKHGAKTFRNNMCSGARTLPLGNYILVFSQLHEVAFSPGSPLYHRDVEKLDRQDDNAATRLYTSATLDHIIDRFPEYLGLIVYLFVFGELVDAYQNRSISHQERIKMVFRAKFFLDFWQKFLKKAGYPEQRYCISREAIDICNILVDGLIALVIIHRDYMGERAHPLLLWLLSTEICEHVFGECQKLVKDFTFLDFLYMVPRLSVLIRSACRFAQTSDPGARASGYAHTYFDHGDANLAFLSVFPSDIDITDATQEAWDEACNLWDLLGVNPPDLFSASTAAGGAPGPQATILPSITSWFSPGEDPVYDDLYDPLDDDCDAEEPSESDVLQQLIDAEQDAPLRTAVTEDRMRSLTCAAIALTLNDMSIKTLMAKEDVHAVGEAYDLVQDPMPIRSVPGAESIRPYDRPPGSHGIYSDLSGLVRVRKQHETERARKGVHTSKANTTDNERSSLCEESKRQVLIREMQQALAEEQDRGIGTGLERDAHWHSHVGTASKAITQPSAGGNSANAALIAGAKAASVRATHRLPLHLDHTSSNRSFARL</sequence>
<keyword evidence="2" id="KW-0645">Protease</keyword>
<dbReference type="Pfam" id="PF02902">
    <property type="entry name" value="Peptidase_C48"/>
    <property type="match status" value="1"/>
</dbReference>
<feature type="compositionally biased region" description="Basic and acidic residues" evidence="4">
    <location>
        <begin position="1537"/>
        <end position="1546"/>
    </location>
</feature>
<accession>A0A1Y2I7T0</accession>
<evidence type="ECO:0000313" key="7">
    <source>
        <dbReference type="Proteomes" id="UP000193067"/>
    </source>
</evidence>
<feature type="region of interest" description="Disordered" evidence="4">
    <location>
        <begin position="1520"/>
        <end position="1546"/>
    </location>
</feature>
<name>A0A1Y2I7T0_TRAC3</name>
<dbReference type="Gene3D" id="3.40.395.10">
    <property type="entry name" value="Adenoviral Proteinase, Chain A"/>
    <property type="match status" value="1"/>
</dbReference>
<evidence type="ECO:0000259" key="5">
    <source>
        <dbReference type="PROSITE" id="PS50600"/>
    </source>
</evidence>
<organism evidence="6 7">
    <name type="scientific">Trametes coccinea (strain BRFM310)</name>
    <name type="common">Pycnoporus coccineus</name>
    <dbReference type="NCBI Taxonomy" id="1353009"/>
    <lineage>
        <taxon>Eukaryota</taxon>
        <taxon>Fungi</taxon>
        <taxon>Dikarya</taxon>
        <taxon>Basidiomycota</taxon>
        <taxon>Agaricomycotina</taxon>
        <taxon>Agaricomycetes</taxon>
        <taxon>Polyporales</taxon>
        <taxon>Polyporaceae</taxon>
        <taxon>Trametes</taxon>
    </lineage>
</organism>
<feature type="domain" description="Ubiquitin-like protease family profile" evidence="5">
    <location>
        <begin position="203"/>
        <end position="371"/>
    </location>
</feature>
<dbReference type="GO" id="GO:0008234">
    <property type="term" value="F:cysteine-type peptidase activity"/>
    <property type="evidence" value="ECO:0007669"/>
    <property type="project" value="InterPro"/>
</dbReference>
<feature type="compositionally biased region" description="Low complexity" evidence="4">
    <location>
        <begin position="464"/>
        <end position="484"/>
    </location>
</feature>
<dbReference type="GO" id="GO:0019783">
    <property type="term" value="F:ubiquitin-like protein peptidase activity"/>
    <property type="evidence" value="ECO:0007669"/>
    <property type="project" value="UniProtKB-ARBA"/>
</dbReference>
<feature type="compositionally biased region" description="Polar residues" evidence="4">
    <location>
        <begin position="490"/>
        <end position="500"/>
    </location>
</feature>
<evidence type="ECO:0000256" key="2">
    <source>
        <dbReference type="ARBA" id="ARBA00022670"/>
    </source>
</evidence>
<dbReference type="InterPro" id="IPR038765">
    <property type="entry name" value="Papain-like_cys_pep_sf"/>
</dbReference>
<feature type="compositionally biased region" description="Low complexity" evidence="4">
    <location>
        <begin position="513"/>
        <end position="527"/>
    </location>
</feature>
<feature type="region of interest" description="Disordered" evidence="4">
    <location>
        <begin position="631"/>
        <end position="652"/>
    </location>
</feature>
<protein>
    <recommendedName>
        <fullName evidence="5">Ubiquitin-like protease family profile domain-containing protein</fullName>
    </recommendedName>
</protein>
<feature type="compositionally biased region" description="Basic and acidic residues" evidence="4">
    <location>
        <begin position="640"/>
        <end position="652"/>
    </location>
</feature>
<gene>
    <name evidence="6" type="ORF">PYCCODRAFT_1379012</name>
</gene>
<dbReference type="OrthoDB" id="3268677at2759"/>
<dbReference type="SUPFAM" id="SSF54001">
    <property type="entry name" value="Cysteine proteinases"/>
    <property type="match status" value="1"/>
</dbReference>
<evidence type="ECO:0000313" key="6">
    <source>
        <dbReference type="EMBL" id="OSC96522.1"/>
    </source>
</evidence>
<keyword evidence="7" id="KW-1185">Reference proteome</keyword>
<evidence type="ECO:0000256" key="1">
    <source>
        <dbReference type="ARBA" id="ARBA00005234"/>
    </source>
</evidence>
<dbReference type="GO" id="GO:0006508">
    <property type="term" value="P:proteolysis"/>
    <property type="evidence" value="ECO:0007669"/>
    <property type="project" value="UniProtKB-KW"/>
</dbReference>
<evidence type="ECO:0000256" key="3">
    <source>
        <dbReference type="ARBA" id="ARBA00022801"/>
    </source>
</evidence>
<keyword evidence="3" id="KW-0378">Hydrolase</keyword>
<evidence type="ECO:0000256" key="4">
    <source>
        <dbReference type="SAM" id="MobiDB-lite"/>
    </source>
</evidence>